<comment type="function">
    <text evidence="4">Is involved in the conjugation of reduced glutathione to a wide number of exogenous and endogenous hydrophobic electrophiles.</text>
</comment>
<dbReference type="SUPFAM" id="SSF47616">
    <property type="entry name" value="GST C-terminal domain-like"/>
    <property type="match status" value="1"/>
</dbReference>
<evidence type="ECO:0000259" key="6">
    <source>
        <dbReference type="PROSITE" id="PS50405"/>
    </source>
</evidence>
<dbReference type="SFLD" id="SFLDS00019">
    <property type="entry name" value="Glutathione_Transferase_(cytos"/>
    <property type="match status" value="1"/>
</dbReference>
<protein>
    <recommendedName>
        <fullName evidence="4">Glutathione S-transferase</fullName>
        <ecNumber evidence="4">2.5.1.18</ecNumber>
    </recommendedName>
</protein>
<reference evidence="7" key="1">
    <citation type="submission" date="2003-09" db="EMBL/GenBank/DDBJ databases">
        <title>hyacinthus orientalis glutathione S-transferase (GST) mRNA, expressing during the regeneration of floral buds in vitro.</title>
        <authorList>
            <person name="Fan J.H."/>
            <person name="Ma Y."/>
            <person name="Zhang X.S."/>
        </authorList>
    </citation>
    <scope>NUCLEOTIDE SEQUENCE</scope>
    <source>
        <tissue evidence="7">Regenerated floral bud</tissue>
    </source>
</reference>
<proteinExistence type="evidence at transcript level"/>
<dbReference type="InterPro" id="IPR004045">
    <property type="entry name" value="Glutathione_S-Trfase_N"/>
</dbReference>
<dbReference type="PANTHER" id="PTHR11260:SF615">
    <property type="entry name" value="GLUTATHIONE S-TRANSFERASE U17"/>
    <property type="match status" value="1"/>
</dbReference>
<dbReference type="Gene3D" id="1.20.1050.10">
    <property type="match status" value="1"/>
</dbReference>
<comment type="catalytic activity">
    <reaction evidence="3 4">
        <text>RX + glutathione = an S-substituted glutathione + a halide anion + H(+)</text>
        <dbReference type="Rhea" id="RHEA:16437"/>
        <dbReference type="ChEBI" id="CHEBI:15378"/>
        <dbReference type="ChEBI" id="CHEBI:16042"/>
        <dbReference type="ChEBI" id="CHEBI:17792"/>
        <dbReference type="ChEBI" id="CHEBI:57925"/>
        <dbReference type="ChEBI" id="CHEBI:90779"/>
        <dbReference type="EC" id="2.5.1.18"/>
    </reaction>
</comment>
<dbReference type="InterPro" id="IPR010987">
    <property type="entry name" value="Glutathione-S-Trfase_C-like"/>
</dbReference>
<dbReference type="GO" id="GO:0004364">
    <property type="term" value="F:glutathione transferase activity"/>
    <property type="evidence" value="ECO:0007669"/>
    <property type="project" value="UniProtKB-UniRule"/>
</dbReference>
<dbReference type="InterPro" id="IPR040079">
    <property type="entry name" value="Glutathione_S-Trfase"/>
</dbReference>
<feature type="domain" description="GST N-terminal" evidence="5">
    <location>
        <begin position="6"/>
        <end position="85"/>
    </location>
</feature>
<dbReference type="EMBL" id="AY389775">
    <property type="protein sequence ID" value="AAS21024.1"/>
    <property type="molecule type" value="mRNA"/>
</dbReference>
<evidence type="ECO:0000313" key="7">
    <source>
        <dbReference type="EMBL" id="AAS21024.1"/>
    </source>
</evidence>
<dbReference type="InterPro" id="IPR036249">
    <property type="entry name" value="Thioredoxin-like_sf"/>
</dbReference>
<dbReference type="GO" id="GO:0005829">
    <property type="term" value="C:cytosol"/>
    <property type="evidence" value="ECO:0007669"/>
    <property type="project" value="UniProtKB-SubCell"/>
</dbReference>
<comment type="subcellular location">
    <subcellularLocation>
        <location evidence="4">Cytoplasm</location>
        <location evidence="4">Cytosol</location>
    </subcellularLocation>
</comment>
<dbReference type="Pfam" id="PF02798">
    <property type="entry name" value="GST_N"/>
    <property type="match status" value="1"/>
</dbReference>
<dbReference type="SFLD" id="SFLDG01152">
    <property type="entry name" value="Main.3:_Omega-_and_Tau-like"/>
    <property type="match status" value="1"/>
</dbReference>
<dbReference type="SFLD" id="SFLDG00358">
    <property type="entry name" value="Main_(cytGST)"/>
    <property type="match status" value="1"/>
</dbReference>
<dbReference type="GO" id="GO:0009407">
    <property type="term" value="P:toxin catabolic process"/>
    <property type="evidence" value="ECO:0007669"/>
    <property type="project" value="UniProtKB-ARBA"/>
</dbReference>
<dbReference type="InterPro" id="IPR045073">
    <property type="entry name" value="Omega/Tau-like"/>
</dbReference>
<evidence type="ECO:0000256" key="4">
    <source>
        <dbReference type="RuleBase" id="RU369102"/>
    </source>
</evidence>
<organism evidence="7">
    <name type="scientific">Hyacinthus orientalis</name>
    <name type="common">Common hyacinth</name>
    <dbReference type="NCBI Taxonomy" id="82025"/>
    <lineage>
        <taxon>Eukaryota</taxon>
        <taxon>Viridiplantae</taxon>
        <taxon>Streptophyta</taxon>
        <taxon>Embryophyta</taxon>
        <taxon>Tracheophyta</taxon>
        <taxon>Spermatophyta</taxon>
        <taxon>Magnoliopsida</taxon>
        <taxon>Liliopsida</taxon>
        <taxon>Asparagales</taxon>
        <taxon>Hyacinthaceae</taxon>
        <taxon>Hyacinthoideae</taxon>
        <taxon>Hyacintheae</taxon>
        <taxon>Hyacinthus</taxon>
    </lineage>
</organism>
<dbReference type="Gene3D" id="3.40.30.10">
    <property type="entry name" value="Glutaredoxin"/>
    <property type="match status" value="1"/>
</dbReference>
<keyword evidence="1 4" id="KW-0808">Transferase</keyword>
<dbReference type="EC" id="2.5.1.18" evidence="4"/>
<accession>Q5YJL0</accession>
<evidence type="ECO:0000259" key="5">
    <source>
        <dbReference type="PROSITE" id="PS50404"/>
    </source>
</evidence>
<comment type="similarity">
    <text evidence="2">Belongs to the GST superfamily. Tau family.</text>
</comment>
<dbReference type="CDD" id="cd03185">
    <property type="entry name" value="GST_C_Tau"/>
    <property type="match status" value="1"/>
</dbReference>
<keyword evidence="4" id="KW-0963">Cytoplasm</keyword>
<dbReference type="CDD" id="cd03058">
    <property type="entry name" value="GST_N_Tau"/>
    <property type="match status" value="1"/>
</dbReference>
<dbReference type="PROSITE" id="PS50405">
    <property type="entry name" value="GST_CTER"/>
    <property type="match status" value="1"/>
</dbReference>
<dbReference type="FunFam" id="1.20.1050.10:FF:000016">
    <property type="entry name" value="Glutathione S-transferase U9"/>
    <property type="match status" value="1"/>
</dbReference>
<dbReference type="FunFam" id="3.40.30.10:FF:000044">
    <property type="entry name" value="Glutathione S-transferase GSTU6"/>
    <property type="match status" value="1"/>
</dbReference>
<dbReference type="GO" id="GO:0006749">
    <property type="term" value="P:glutathione metabolic process"/>
    <property type="evidence" value="ECO:0007669"/>
    <property type="project" value="InterPro"/>
</dbReference>
<evidence type="ECO:0000256" key="2">
    <source>
        <dbReference type="ARBA" id="ARBA00025743"/>
    </source>
</evidence>
<dbReference type="PANTHER" id="PTHR11260">
    <property type="entry name" value="GLUTATHIONE S-TRANSFERASE, GST, SUPERFAMILY, GST DOMAIN CONTAINING"/>
    <property type="match status" value="1"/>
</dbReference>
<dbReference type="InterPro" id="IPR036282">
    <property type="entry name" value="Glutathione-S-Trfase_C_sf"/>
</dbReference>
<feature type="domain" description="GST C-terminal" evidence="6">
    <location>
        <begin position="92"/>
        <end position="215"/>
    </location>
</feature>
<sequence>MATGAEEVKLLGMWASPYAMRPRIAMNLKGVGYEFLPETYGAKSDLLLKSNPVHKKIPVLIHNGKPVCESMIIVEYIDEVWSAGAAPILPAAPYDRAVARFWAAYIDDKLFPSLRAVTAEAKADAVSQVHALLQLLEEAFQKCSQGKGFFGGDTIGYLDIALGCYAGWIKAAETMSRTKLLDEENTPLLAGWSEPFCADARSERGDAGDRQAGGSWPIYVWLRFTDAPPCSMRGLF</sequence>
<dbReference type="SUPFAM" id="SSF52833">
    <property type="entry name" value="Thioredoxin-like"/>
    <property type="match status" value="1"/>
</dbReference>
<feature type="non-terminal residue" evidence="7">
    <location>
        <position position="236"/>
    </location>
</feature>
<name>Q5YJL0_HYAOR</name>
<dbReference type="AlphaFoldDB" id="Q5YJL0"/>
<dbReference type="InterPro" id="IPR045074">
    <property type="entry name" value="GST_C_Tau"/>
</dbReference>
<dbReference type="Pfam" id="PF13410">
    <property type="entry name" value="GST_C_2"/>
    <property type="match status" value="1"/>
</dbReference>
<evidence type="ECO:0000256" key="1">
    <source>
        <dbReference type="ARBA" id="ARBA00022679"/>
    </source>
</evidence>
<evidence type="ECO:0000256" key="3">
    <source>
        <dbReference type="ARBA" id="ARBA00047960"/>
    </source>
</evidence>
<dbReference type="PROSITE" id="PS50404">
    <property type="entry name" value="GST_NTER"/>
    <property type="match status" value="1"/>
</dbReference>